<dbReference type="InterPro" id="IPR026003">
    <property type="entry name" value="Cohesin_HEAT"/>
</dbReference>
<dbReference type="InterPro" id="IPR011989">
    <property type="entry name" value="ARM-like"/>
</dbReference>
<evidence type="ECO:0000256" key="1">
    <source>
        <dbReference type="ARBA" id="ARBA00004123"/>
    </source>
</evidence>
<feature type="region of interest" description="Disordered" evidence="11">
    <location>
        <begin position="339"/>
        <end position="403"/>
    </location>
</feature>
<feature type="region of interest" description="Disordered" evidence="11">
    <location>
        <begin position="149"/>
        <end position="195"/>
    </location>
</feature>
<evidence type="ECO:0000256" key="2">
    <source>
        <dbReference type="ARBA" id="ARBA00009252"/>
    </source>
</evidence>
<feature type="domain" description="PHD-type" evidence="12">
    <location>
        <begin position="679"/>
        <end position="729"/>
    </location>
</feature>
<dbReference type="PANTHER" id="PTHR21704">
    <property type="entry name" value="NIPPED-B-LIKE PROTEIN DELANGIN SCC2-RELATED"/>
    <property type="match status" value="1"/>
</dbReference>
<dbReference type="CDD" id="cd15489">
    <property type="entry name" value="PHD_SF"/>
    <property type="match status" value="1"/>
</dbReference>
<dbReference type="GO" id="GO:0008270">
    <property type="term" value="F:zinc ion binding"/>
    <property type="evidence" value="ECO:0007669"/>
    <property type="project" value="UniProtKB-KW"/>
</dbReference>
<feature type="compositionally biased region" description="Acidic residues" evidence="11">
    <location>
        <begin position="362"/>
        <end position="385"/>
    </location>
</feature>
<dbReference type="FunFam" id="1.25.10.10:FF:000697">
    <property type="entry name" value="Sister chromatid cohesion protein"/>
    <property type="match status" value="1"/>
</dbReference>
<evidence type="ECO:0000256" key="3">
    <source>
        <dbReference type="ARBA" id="ARBA00022723"/>
    </source>
</evidence>
<dbReference type="GO" id="GO:1990414">
    <property type="term" value="P:replication-born double-strand break repair via sister chromatid exchange"/>
    <property type="evidence" value="ECO:0007669"/>
    <property type="project" value="TreeGrafter"/>
</dbReference>
<dbReference type="GO" id="GO:0003682">
    <property type="term" value="F:chromatin binding"/>
    <property type="evidence" value="ECO:0007669"/>
    <property type="project" value="TreeGrafter"/>
</dbReference>
<evidence type="ECO:0000256" key="4">
    <source>
        <dbReference type="ARBA" id="ARBA00022737"/>
    </source>
</evidence>
<proteinExistence type="inferred from homology"/>
<keyword evidence="4 10" id="KW-0677">Repeat</keyword>
<feature type="region of interest" description="Disordered" evidence="11">
    <location>
        <begin position="1778"/>
        <end position="1828"/>
    </location>
</feature>
<feature type="compositionally biased region" description="Basic residues" evidence="11">
    <location>
        <begin position="389"/>
        <end position="403"/>
    </location>
</feature>
<evidence type="ECO:0000256" key="5">
    <source>
        <dbReference type="ARBA" id="ARBA00022771"/>
    </source>
</evidence>
<keyword evidence="6" id="KW-0862">Zinc</keyword>
<feature type="region of interest" description="Disordered" evidence="11">
    <location>
        <begin position="1475"/>
        <end position="1497"/>
    </location>
</feature>
<evidence type="ECO:0000256" key="8">
    <source>
        <dbReference type="ARBA" id="ARBA00023306"/>
    </source>
</evidence>
<dbReference type="PANTHER" id="PTHR21704:SF18">
    <property type="entry name" value="NIPPED-B-LIKE PROTEIN"/>
    <property type="match status" value="1"/>
</dbReference>
<comment type="subcellular location">
    <subcellularLocation>
        <location evidence="1 10">Nucleus</location>
    </subcellularLocation>
</comment>
<dbReference type="InterPro" id="IPR019787">
    <property type="entry name" value="Znf_PHD-finger"/>
</dbReference>
<dbReference type="Gene3D" id="1.25.10.10">
    <property type="entry name" value="Leucine-rich Repeat Variant"/>
    <property type="match status" value="1"/>
</dbReference>
<protein>
    <recommendedName>
        <fullName evidence="10">Sister chromatid cohesion protein</fullName>
    </recommendedName>
</protein>
<dbReference type="GO" id="GO:0090694">
    <property type="term" value="C:Scc2-Scc4 cohesin loading complex"/>
    <property type="evidence" value="ECO:0007669"/>
    <property type="project" value="TreeGrafter"/>
</dbReference>
<dbReference type="InterPro" id="IPR024986">
    <property type="entry name" value="Nipped-B_C"/>
</dbReference>
<keyword evidence="7 10" id="KW-0539">Nucleus</keyword>
<keyword evidence="5 9" id="KW-0863">Zinc-finger</keyword>
<dbReference type="Pfam" id="PF00628">
    <property type="entry name" value="PHD"/>
    <property type="match status" value="1"/>
</dbReference>
<dbReference type="GO" id="GO:0061775">
    <property type="term" value="F:cohesin loader activity"/>
    <property type="evidence" value="ECO:0007669"/>
    <property type="project" value="InterPro"/>
</dbReference>
<organism evidence="13 14">
    <name type="scientific">Lactuca saligna</name>
    <name type="common">Willowleaf lettuce</name>
    <dbReference type="NCBI Taxonomy" id="75948"/>
    <lineage>
        <taxon>Eukaryota</taxon>
        <taxon>Viridiplantae</taxon>
        <taxon>Streptophyta</taxon>
        <taxon>Embryophyta</taxon>
        <taxon>Tracheophyta</taxon>
        <taxon>Spermatophyta</taxon>
        <taxon>Magnoliopsida</taxon>
        <taxon>eudicotyledons</taxon>
        <taxon>Gunneridae</taxon>
        <taxon>Pentapetalae</taxon>
        <taxon>asterids</taxon>
        <taxon>campanulids</taxon>
        <taxon>Asterales</taxon>
        <taxon>Asteraceae</taxon>
        <taxon>Cichorioideae</taxon>
        <taxon>Cichorieae</taxon>
        <taxon>Lactucinae</taxon>
        <taxon>Lactuca</taxon>
    </lineage>
</organism>
<dbReference type="Pfam" id="PF12765">
    <property type="entry name" value="Cohesin_HEAT"/>
    <property type="match status" value="1"/>
</dbReference>
<dbReference type="Pfam" id="PF12830">
    <property type="entry name" value="Nipped-B_C"/>
    <property type="match status" value="1"/>
</dbReference>
<evidence type="ECO:0000256" key="9">
    <source>
        <dbReference type="PROSITE-ProRule" id="PRU00146"/>
    </source>
</evidence>
<dbReference type="SUPFAM" id="SSF57903">
    <property type="entry name" value="FYVE/PHD zinc finger"/>
    <property type="match status" value="1"/>
</dbReference>
<evidence type="ECO:0000256" key="10">
    <source>
        <dbReference type="RuleBase" id="RU364107"/>
    </source>
</evidence>
<gene>
    <name evidence="13" type="ORF">LSALG_LOCUS4384</name>
</gene>
<dbReference type="Gene3D" id="3.30.40.10">
    <property type="entry name" value="Zinc/RING finger domain, C3HC4 (zinc finger)"/>
    <property type="match status" value="1"/>
</dbReference>
<evidence type="ECO:0000259" key="12">
    <source>
        <dbReference type="PROSITE" id="PS50016"/>
    </source>
</evidence>
<keyword evidence="14" id="KW-1185">Reference proteome</keyword>
<accession>A0AA35V2U6</accession>
<dbReference type="EMBL" id="OX465086">
    <property type="protein sequence ID" value="CAI9263705.1"/>
    <property type="molecule type" value="Genomic_DNA"/>
</dbReference>
<reference evidence="13" key="1">
    <citation type="submission" date="2023-04" db="EMBL/GenBank/DDBJ databases">
        <authorList>
            <person name="Vijverberg K."/>
            <person name="Xiong W."/>
            <person name="Schranz E."/>
        </authorList>
    </citation>
    <scope>NUCLEOTIDE SEQUENCE</scope>
</reference>
<dbReference type="SUPFAM" id="SSF48371">
    <property type="entry name" value="ARM repeat"/>
    <property type="match status" value="2"/>
</dbReference>
<dbReference type="InterPro" id="IPR033031">
    <property type="entry name" value="Scc2/Nipped-B"/>
</dbReference>
<dbReference type="GO" id="GO:0010468">
    <property type="term" value="P:regulation of gene expression"/>
    <property type="evidence" value="ECO:0007669"/>
    <property type="project" value="InterPro"/>
</dbReference>
<dbReference type="GO" id="GO:0034087">
    <property type="term" value="P:establishment of mitotic sister chromatid cohesion"/>
    <property type="evidence" value="ECO:0007669"/>
    <property type="project" value="TreeGrafter"/>
</dbReference>
<keyword evidence="8 10" id="KW-0131">Cell cycle</keyword>
<dbReference type="PROSITE" id="PS01359">
    <property type="entry name" value="ZF_PHD_1"/>
    <property type="match status" value="1"/>
</dbReference>
<dbReference type="SMART" id="SM00249">
    <property type="entry name" value="PHD"/>
    <property type="match status" value="1"/>
</dbReference>
<feature type="region of interest" description="Disordered" evidence="11">
    <location>
        <begin position="1596"/>
        <end position="1631"/>
    </location>
</feature>
<dbReference type="PROSITE" id="PS50016">
    <property type="entry name" value="ZF_PHD_2"/>
    <property type="match status" value="1"/>
</dbReference>
<dbReference type="InterPro" id="IPR016024">
    <property type="entry name" value="ARM-type_fold"/>
</dbReference>
<name>A0AA35V2U6_LACSI</name>
<dbReference type="GO" id="GO:0140588">
    <property type="term" value="P:chromatin looping"/>
    <property type="evidence" value="ECO:0007669"/>
    <property type="project" value="InterPro"/>
</dbReference>
<feature type="compositionally biased region" description="Basic and acidic residues" evidence="11">
    <location>
        <begin position="152"/>
        <end position="167"/>
    </location>
</feature>
<dbReference type="GO" id="GO:0071169">
    <property type="term" value="P:establishment of protein localization to chromatin"/>
    <property type="evidence" value="ECO:0007669"/>
    <property type="project" value="TreeGrafter"/>
</dbReference>
<feature type="compositionally biased region" description="Polar residues" evidence="11">
    <location>
        <begin position="1475"/>
        <end position="1490"/>
    </location>
</feature>
<keyword evidence="3" id="KW-0479">Metal-binding</keyword>
<dbReference type="InterPro" id="IPR013083">
    <property type="entry name" value="Znf_RING/FYVE/PHD"/>
</dbReference>
<evidence type="ECO:0000256" key="11">
    <source>
        <dbReference type="SAM" id="MobiDB-lite"/>
    </source>
</evidence>
<dbReference type="CDD" id="cd23958">
    <property type="entry name" value="SCC2"/>
    <property type="match status" value="1"/>
</dbReference>
<dbReference type="InterPro" id="IPR019786">
    <property type="entry name" value="Zinc_finger_PHD-type_CS"/>
</dbReference>
<evidence type="ECO:0000256" key="7">
    <source>
        <dbReference type="ARBA" id="ARBA00023242"/>
    </source>
</evidence>
<comment type="similarity">
    <text evidence="2 10">Belongs to the SCC2/Nipped-B family.</text>
</comment>
<evidence type="ECO:0000313" key="13">
    <source>
        <dbReference type="EMBL" id="CAI9263705.1"/>
    </source>
</evidence>
<dbReference type="InterPro" id="IPR011011">
    <property type="entry name" value="Znf_FYVE_PHD"/>
</dbReference>
<sequence length="1874" mass="210918">MSNSRAGGRGGIPRGISLANTVHSEVAPCLPLPSLPVFCGALDQDLRLIDEPTGSAKQFNRSDVPDQASKISKLLQSTDVSYLNLRTKGTQSPYGHEGHLDLYNEVLRCNPEAFEHIAPGSAKQQMYNNSVPNNKVSERKQLVQNLSTNNEPVKDKGETQHQHEHDAITSSSRKPKTRKKTSEDTLPTEPEGTELQDAAVERFCEVLEDLCGKAEITVDDREEGEAEWVLLPVGNIRTLVKEVMAARTNKIQHFVPVGLLERMLKVLDHHIHSAEGLSITQSESSYSDVVSTIMVALESIHAAVAIMAYNGMPKQIYKEEIIERIVEFSRRQIADVMTACDPSHRPTIKPTDNGNLSKKLDNDDDDDDDDEDDDDDDDDDYDEDFGSASKKRRTTRNAKVKRSGKNKISAAAHNILQKLCTIIGFLKDLLMIERLSDSCILQLVKTCFSTLLVDNVQLLQLKAISLIGGIFYSYTQHRVYVMDDLLHLLLKIPFSKKIPRTYHLADEEQRQIQMISALLIQLIHCSANLPDSLREAPDSNPLFEIGIDSSYPYKSQEAVTDACCLFWSRVLQRFANTKNQNQDASEFKVMLENLVMDLLTTLNLPEYPASAHILEVLCVLLLQNAGLKSKDVAARSIAIDVLGTVAARLKREAVLCKKETFWIVKELLGRDETDISPPDDTCSVCLDPKSEKPLEQCETCQRLFHVDCMGVREHDISGSSWFCQLCLCKKQLLFLQSYCKTQGRVEGTHTRKKSKSKDKDKDTFDVSKTEIVQQMLLNHLQDFASAEDVHIFTRWFYICLWYKDDPNGQEKFLYYLARLKSKAIVRGSGMGSSLLTRSSVKKITLALGQNNSFSRGFDKILHMLLASLREGSPVIRAKALRAVSIIVEADPEVLGDKFVQTAVEGRFCDSAISVREAALELVGRYIASHPDVAQRYYGKVAERVKDTGVSVRKRAIRIIRDMCTSNSNFLDFNSACIEIISRISDEESSIQDLVCKTFYEFWFEEPSGSQTQMYADGSSVTLEIAKKTEQMVEMLRKRPNYQLLVIVIKRNLALDFLPQAAKAAGISPVMLASVRKRCELMCKCLLEKILRVEETNVNDMEVGALHYVLLLHAFCLVDPALCAPASNPSQFVVTLQPYLKKQADNRAVAQLVESIVFVIDSVLPLVRKLPQSVIEDLEQDLKQMIVRHSFLTVVHACIKCLCSMSKVAGKGASVIRYLIQVFFKRLDSLGFENNQQVCRSLFCLGLLIRYGSSLLRMSLSSTQTLDVSGSLTLFKKYFYAEDFALKIRSLQALGYVLIAKPECMLEQDMGNILEATLSSSTDARIKMQSLQNLFEYLVDSEQQMENDKVEYEKIVNSKDASHVPVAAGAGDTNICGGIIQLYWNSILGRCLDANEQVRQSALKIVEIVLRQGLVHPITCVPYLIALETDPQEANSKLAHHLLMNMNEKYPAFFESRLGDGLQMSFIFMQSMNQSLSETPNSQNKTPNNTKGKPDGSSFSYARLGVSRIYKVIRGNRASRNKFMSSIVRKFDTPAWHNSVVTFLIYCTEILSLLPFVLPEEPLYLIYAINRVIQVRSGGIESNMKTFLHKLQEQIPKQPENSVVQHEPEPEPTAQPVSGEEPTVEENAPVKEEVPNEIKEEVKEEVVATEVNNVTETEPMDVDQQSMNNANTVVIISPDDLPHIQGDCISACALQLLLKLKRHLKIIYSLDDARCQAFSPADPPKPGEFLSRQNIPFNVGDVDTTRPTTYQEILQRYQEFKNALREDTVDYSVYTANIKRKRPPGRKPGTTKAVLQSRVNNGNNNKDSDDDSGDENWGSGTRPPLEEEEAITQSIKRIERLYEVKYEQQLADLFSGWVCENLKDTFVYYFYRRLR</sequence>
<evidence type="ECO:0000256" key="6">
    <source>
        <dbReference type="ARBA" id="ARBA00022833"/>
    </source>
</evidence>
<evidence type="ECO:0000313" key="14">
    <source>
        <dbReference type="Proteomes" id="UP001177003"/>
    </source>
</evidence>
<dbReference type="Proteomes" id="UP001177003">
    <property type="component" value="Chromosome 0"/>
</dbReference>
<dbReference type="InterPro" id="IPR001965">
    <property type="entry name" value="Znf_PHD"/>
</dbReference>